<organism evidence="5 6">
    <name type="scientific">Fuscibacter oryzae</name>
    <dbReference type="NCBI Taxonomy" id="2803939"/>
    <lineage>
        <taxon>Bacteria</taxon>
        <taxon>Pseudomonadati</taxon>
        <taxon>Pseudomonadota</taxon>
        <taxon>Alphaproteobacteria</taxon>
        <taxon>Rhodobacterales</taxon>
        <taxon>Paracoccaceae</taxon>
        <taxon>Fuscibacter</taxon>
    </lineage>
</organism>
<dbReference type="HAMAP" id="MF_00434">
    <property type="entry name" value="Pterin_4_alpha"/>
    <property type="match status" value="1"/>
</dbReference>
<comment type="similarity">
    <text evidence="2 4">Belongs to the pterin-4-alpha-carbinolamine dehydratase family.</text>
</comment>
<proteinExistence type="inferred from homology"/>
<dbReference type="GO" id="GO:0008124">
    <property type="term" value="F:4-alpha-hydroxytetrahydrobiopterin dehydratase activity"/>
    <property type="evidence" value="ECO:0007669"/>
    <property type="project" value="UniProtKB-UniRule"/>
</dbReference>
<evidence type="ECO:0000313" key="5">
    <source>
        <dbReference type="EMBL" id="MBL4927057.1"/>
    </source>
</evidence>
<dbReference type="Gene3D" id="3.30.1360.20">
    <property type="entry name" value="Transcriptional coactivator/pterin dehydratase"/>
    <property type="match status" value="1"/>
</dbReference>
<keyword evidence="6" id="KW-1185">Reference proteome</keyword>
<dbReference type="Pfam" id="PF01329">
    <property type="entry name" value="Pterin_4a"/>
    <property type="match status" value="1"/>
</dbReference>
<dbReference type="EMBL" id="JAESVP010000001">
    <property type="protein sequence ID" value="MBL4927057.1"/>
    <property type="molecule type" value="Genomic_DNA"/>
</dbReference>
<evidence type="ECO:0000313" key="6">
    <source>
        <dbReference type="Proteomes" id="UP000619033"/>
    </source>
</evidence>
<comment type="catalytic activity">
    <reaction evidence="1 4">
        <text>(4aS,6R)-4a-hydroxy-L-erythro-5,6,7,8-tetrahydrobiopterin = (6R)-L-erythro-6,7-dihydrobiopterin + H2O</text>
        <dbReference type="Rhea" id="RHEA:11920"/>
        <dbReference type="ChEBI" id="CHEBI:15377"/>
        <dbReference type="ChEBI" id="CHEBI:15642"/>
        <dbReference type="ChEBI" id="CHEBI:43120"/>
        <dbReference type="EC" id="4.2.1.96"/>
    </reaction>
</comment>
<evidence type="ECO:0000256" key="1">
    <source>
        <dbReference type="ARBA" id="ARBA00001554"/>
    </source>
</evidence>
<comment type="caution">
    <text evidence="5">The sequence shown here is derived from an EMBL/GenBank/DDBJ whole genome shotgun (WGS) entry which is preliminary data.</text>
</comment>
<dbReference type="PANTHER" id="PTHR12599:SF0">
    <property type="entry name" value="PTERIN-4-ALPHA-CARBINOLAMINE DEHYDRATASE"/>
    <property type="match status" value="1"/>
</dbReference>
<sequence>MPATLLSDEDRVTRLPALGETGWMGVADRDALRKIWKFKSFSEAWGFMSRAALAAEKLNHHPEWSNTYNVVDVTLTTHDCDGLSALDVELAQRMDKLAGDATVVRNHSEPVDCLCKLHAGGKGAA</sequence>
<accession>A0A8J7MMR8</accession>
<evidence type="ECO:0000256" key="2">
    <source>
        <dbReference type="ARBA" id="ARBA00006472"/>
    </source>
</evidence>
<protein>
    <recommendedName>
        <fullName evidence="4">Putative pterin-4-alpha-carbinolamine dehydratase</fullName>
        <shortName evidence="4">PHS</shortName>
        <ecNumber evidence="4">4.2.1.96</ecNumber>
    </recommendedName>
    <alternativeName>
        <fullName evidence="4">4-alpha-hydroxy-tetrahydropterin dehydratase</fullName>
    </alternativeName>
    <alternativeName>
        <fullName evidence="4">Pterin carbinolamine dehydratase</fullName>
        <shortName evidence="4">PCD</shortName>
    </alternativeName>
</protein>
<evidence type="ECO:0000256" key="4">
    <source>
        <dbReference type="HAMAP-Rule" id="MF_00434"/>
    </source>
</evidence>
<dbReference type="SUPFAM" id="SSF55248">
    <property type="entry name" value="PCD-like"/>
    <property type="match status" value="1"/>
</dbReference>
<dbReference type="PANTHER" id="PTHR12599">
    <property type="entry name" value="PTERIN-4-ALPHA-CARBINOLAMINE DEHYDRATASE"/>
    <property type="match status" value="1"/>
</dbReference>
<evidence type="ECO:0000256" key="3">
    <source>
        <dbReference type="ARBA" id="ARBA00023239"/>
    </source>
</evidence>
<keyword evidence="3 4" id="KW-0456">Lyase</keyword>
<reference evidence="5" key="1">
    <citation type="submission" date="2021-01" db="EMBL/GenBank/DDBJ databases">
        <title>Genome seq and assembly of Tabrizicola sp. KVB23.</title>
        <authorList>
            <person name="Chhetri G."/>
        </authorList>
    </citation>
    <scope>NUCLEOTIDE SEQUENCE</scope>
    <source>
        <strain evidence="5">KVB23</strain>
    </source>
</reference>
<dbReference type="AlphaFoldDB" id="A0A8J7MMR8"/>
<dbReference type="CDD" id="cd00914">
    <property type="entry name" value="PCD_DCoH_subfamily_b"/>
    <property type="match status" value="1"/>
</dbReference>
<dbReference type="EC" id="4.2.1.96" evidence="4"/>
<dbReference type="GO" id="GO:0006729">
    <property type="term" value="P:tetrahydrobiopterin biosynthetic process"/>
    <property type="evidence" value="ECO:0007669"/>
    <property type="project" value="InterPro"/>
</dbReference>
<name>A0A8J7MMR8_9RHOB</name>
<gene>
    <name evidence="5" type="ORF">JI744_02950</name>
</gene>
<dbReference type="RefSeq" id="WP_202658174.1">
    <property type="nucleotide sequence ID" value="NZ_JAESVP010000001.1"/>
</dbReference>
<dbReference type="Proteomes" id="UP000619033">
    <property type="component" value="Unassembled WGS sequence"/>
</dbReference>
<dbReference type="InterPro" id="IPR036428">
    <property type="entry name" value="PCD_sf"/>
</dbReference>
<dbReference type="InterPro" id="IPR001533">
    <property type="entry name" value="Pterin_deHydtase"/>
</dbReference>
<dbReference type="NCBIfam" id="NF002018">
    <property type="entry name" value="PRK00823.1-3"/>
    <property type="match status" value="1"/>
</dbReference>